<evidence type="ECO:0008006" key="3">
    <source>
        <dbReference type="Google" id="ProtNLM"/>
    </source>
</evidence>
<name>A0A2M8Q930_9CHLR</name>
<evidence type="ECO:0000313" key="1">
    <source>
        <dbReference type="EMBL" id="PJF46296.1"/>
    </source>
</evidence>
<accession>A0A2M8Q930</accession>
<reference evidence="1 2" key="1">
    <citation type="submission" date="2017-11" db="EMBL/GenBank/DDBJ databases">
        <title>Evolution of Phototrophy in the Chloroflexi Phylum Driven by Horizontal Gene Transfer.</title>
        <authorList>
            <person name="Ward L.M."/>
            <person name="Hemp J."/>
            <person name="Shih P.M."/>
            <person name="Mcglynn S.E."/>
            <person name="Fischer W."/>
        </authorList>
    </citation>
    <scope>NUCLEOTIDE SEQUENCE [LARGE SCALE GENOMIC DNA]</scope>
    <source>
        <strain evidence="1">JP3_7</strain>
    </source>
</reference>
<comment type="caution">
    <text evidence="1">The sequence shown here is derived from an EMBL/GenBank/DDBJ whole genome shotgun (WGS) entry which is preliminary data.</text>
</comment>
<dbReference type="Proteomes" id="UP000230790">
    <property type="component" value="Unassembled WGS sequence"/>
</dbReference>
<dbReference type="AlphaFoldDB" id="A0A2M8Q930"/>
<feature type="non-terminal residue" evidence="1">
    <location>
        <position position="292"/>
    </location>
</feature>
<evidence type="ECO:0000313" key="2">
    <source>
        <dbReference type="Proteomes" id="UP000230790"/>
    </source>
</evidence>
<sequence>LQALQTIFGADAIRFAAAMAEAGAAGYAAMGTAMAQAGGAAASAAQMQQGYTYALEELSGAWETLQIVVGTMALPMLTESANRMRDGIVAVTQFVQAVQAGADPIAQLGQQLGLTSEQTEQARNVITAAAAGIGAAIETMRGLVMAALGAVGAFWQEHGAEITAAAQTAWGDIQRIVVAVAGILNTITTATLTAISDFWQQHGAELTAAAQTAWSDIQRIVTAALGIIQSIISATMSAIGAFWQAHGQTIIAGAQAAWQAIAAIVEGALRLIAGIIGGALAAIRGIMEGINA</sequence>
<dbReference type="EMBL" id="PGTN01000310">
    <property type="protein sequence ID" value="PJF46296.1"/>
    <property type="molecule type" value="Genomic_DNA"/>
</dbReference>
<proteinExistence type="predicted"/>
<feature type="non-terminal residue" evidence="1">
    <location>
        <position position="1"/>
    </location>
</feature>
<gene>
    <name evidence="1" type="ORF">CUN48_14515</name>
</gene>
<protein>
    <recommendedName>
        <fullName evidence="3">Phage tail tape measure protein</fullName>
    </recommendedName>
</protein>
<organism evidence="1 2">
    <name type="scientific">Candidatus Thermofonsia Clade 3 bacterium</name>
    <dbReference type="NCBI Taxonomy" id="2364212"/>
    <lineage>
        <taxon>Bacteria</taxon>
        <taxon>Bacillati</taxon>
        <taxon>Chloroflexota</taxon>
        <taxon>Candidatus Thermofontia</taxon>
        <taxon>Candidatus Thermofonsia Clade 3</taxon>
    </lineage>
</organism>